<dbReference type="Gene3D" id="2.60.40.1120">
    <property type="entry name" value="Carboxypeptidase-like, regulatory domain"/>
    <property type="match status" value="1"/>
</dbReference>
<protein>
    <submittedName>
        <fullName evidence="2">Carboxypeptidase-like regulatory domain-containing protein</fullName>
    </submittedName>
</protein>
<feature type="chain" id="PRO_5037551781" evidence="1">
    <location>
        <begin position="20"/>
        <end position="405"/>
    </location>
</feature>
<dbReference type="RefSeq" id="WP_202244681.1">
    <property type="nucleotide sequence ID" value="NZ_JAESIY010000006.1"/>
</dbReference>
<evidence type="ECO:0000256" key="1">
    <source>
        <dbReference type="SAM" id="SignalP"/>
    </source>
</evidence>
<accession>A0A937F6Z2</accession>
<dbReference type="Proteomes" id="UP000659388">
    <property type="component" value="Unassembled WGS sequence"/>
</dbReference>
<reference evidence="2" key="1">
    <citation type="submission" date="2021-01" db="EMBL/GenBank/DDBJ databases">
        <title>Fulvivirga kasyanovii gen. nov., sp nov., a novel member of the phylum Bacteroidetes isolated from seawater in a mussel farm.</title>
        <authorList>
            <person name="Zhao L.-H."/>
            <person name="Wang Z.-J."/>
        </authorList>
    </citation>
    <scope>NUCLEOTIDE SEQUENCE</scope>
    <source>
        <strain evidence="2">2943</strain>
    </source>
</reference>
<dbReference type="Pfam" id="PF13715">
    <property type="entry name" value="CarbopepD_reg_2"/>
    <property type="match status" value="1"/>
</dbReference>
<sequence length="405" mass="47781">MRLLCFLILIILSPVLCQAQATITISGKIVDKETNDPLIFASVGIKGESISTVSNALGEFDFHIPADYKNKILVIRMLGYENVETNIRSLPQQDTIIFALKKAVQLLDEVVIQDSLSGGDIVGIAFSRIDQNFPTTPFLLDGFYRDLKKIGGTYYSLLEAAVKIYDEDYKEPRNKYRLRERVALVEVRKSYGYNNKFTNYFDQNNLLEDLLLNNNIRYRQFPDAQEFYDDFKRERITYYNGHRVFVVAASRDYSLKLYIDTKSYAIIRLELEQIYPKDYIIKRKNKAVSKYISDRKVIDFKEYEGKMYLNYMKLISKVNWYDAKTDTLKFETELYQELLINEIHTSPEHRIANTRKMRRYGLQYQDEKYNKSFWENYNVIKDTPLDKEIMADLERQGNLEDQFDY</sequence>
<keyword evidence="3" id="KW-1185">Reference proteome</keyword>
<name>A0A937F6Z2_9BACT</name>
<dbReference type="AlphaFoldDB" id="A0A937F6Z2"/>
<evidence type="ECO:0000313" key="3">
    <source>
        <dbReference type="Proteomes" id="UP000659388"/>
    </source>
</evidence>
<keyword evidence="1" id="KW-0732">Signal</keyword>
<keyword evidence="2" id="KW-0645">Protease</keyword>
<evidence type="ECO:0000313" key="2">
    <source>
        <dbReference type="EMBL" id="MBL3656885.1"/>
    </source>
</evidence>
<proteinExistence type="predicted"/>
<keyword evidence="2" id="KW-0378">Hydrolase</keyword>
<dbReference type="SUPFAM" id="SSF49464">
    <property type="entry name" value="Carboxypeptidase regulatory domain-like"/>
    <property type="match status" value="1"/>
</dbReference>
<comment type="caution">
    <text evidence="2">The sequence shown here is derived from an EMBL/GenBank/DDBJ whole genome shotgun (WGS) entry which is preliminary data.</text>
</comment>
<organism evidence="2 3">
    <name type="scientific">Fulvivirga sediminis</name>
    <dbReference type="NCBI Taxonomy" id="2803949"/>
    <lineage>
        <taxon>Bacteria</taxon>
        <taxon>Pseudomonadati</taxon>
        <taxon>Bacteroidota</taxon>
        <taxon>Cytophagia</taxon>
        <taxon>Cytophagales</taxon>
        <taxon>Fulvivirgaceae</taxon>
        <taxon>Fulvivirga</taxon>
    </lineage>
</organism>
<feature type="signal peptide" evidence="1">
    <location>
        <begin position="1"/>
        <end position="19"/>
    </location>
</feature>
<dbReference type="EMBL" id="JAESIY010000006">
    <property type="protein sequence ID" value="MBL3656885.1"/>
    <property type="molecule type" value="Genomic_DNA"/>
</dbReference>
<keyword evidence="2" id="KW-0121">Carboxypeptidase</keyword>
<dbReference type="GO" id="GO:0004180">
    <property type="term" value="F:carboxypeptidase activity"/>
    <property type="evidence" value="ECO:0007669"/>
    <property type="project" value="UniProtKB-KW"/>
</dbReference>
<dbReference type="InterPro" id="IPR008969">
    <property type="entry name" value="CarboxyPept-like_regulatory"/>
</dbReference>
<gene>
    <name evidence="2" type="ORF">JL102_12130</name>
</gene>